<feature type="transmembrane region" description="Helical" evidence="8">
    <location>
        <begin position="12"/>
        <end position="32"/>
    </location>
</feature>
<comment type="subcellular location">
    <subcellularLocation>
        <location evidence="1">Membrane</location>
        <topology evidence="1">Multi-pass membrane protein</topology>
    </subcellularLocation>
</comment>
<keyword evidence="2 8" id="KW-0812">Transmembrane</keyword>
<dbReference type="Proteomes" id="UP000321513">
    <property type="component" value="Unassembled WGS sequence"/>
</dbReference>
<evidence type="ECO:0000256" key="1">
    <source>
        <dbReference type="ARBA" id="ARBA00004141"/>
    </source>
</evidence>
<feature type="transmembrane region" description="Helical" evidence="8">
    <location>
        <begin position="386"/>
        <end position="413"/>
    </location>
</feature>
<evidence type="ECO:0000256" key="6">
    <source>
        <dbReference type="ARBA" id="ARBA00032370"/>
    </source>
</evidence>
<dbReference type="PANTHER" id="PTHR30474">
    <property type="entry name" value="CELL CYCLE PROTEIN"/>
    <property type="match status" value="1"/>
</dbReference>
<sequence length="449" mass="49794">MTNSNNISKGIDWSIVILYGTLVIIGLLMIFANEYKEGDNIFQPVLSQSKDYGKQALWAGICSVLAIFILLTDSKFFTATANLMYGVGIVLCLAALVIGSEVKGSKSWLVLGGFRLQPSELCKVFTCLALAKYISRQETDFSKTKSQAVGAAISLLPAIITVAQNETGLALVYFSFFLVMYREGLPPFILITGASLAVILILSLIFSPNTLFIAYAVLAALMIFFCRNLFKRNRALLWIIIGVWAFASIVSSVAIPYLINKVMKPYQRDRIYSLVGKPYIPQDPEERAELELVKAKTRGKTRNQSEYNVIQSKIAIGSGGWTGKGYLKGTQTRYDFVPEQRTDFIFCTIGEGFGFLGSIAFLALYAILLFRIVIIAERQRSTFSRVYAYGVASIFFFHITINICMTIGLAPVIGIPLPLISYGGSSLLTFTILLFILIRLDADRQMILR</sequence>
<evidence type="ECO:0000256" key="2">
    <source>
        <dbReference type="ARBA" id="ARBA00022692"/>
    </source>
</evidence>
<feature type="transmembrane region" description="Helical" evidence="8">
    <location>
        <begin position="52"/>
        <end position="71"/>
    </location>
</feature>
<keyword evidence="3" id="KW-0133">Cell shape</keyword>
<keyword evidence="5 8" id="KW-0472">Membrane</keyword>
<protein>
    <recommendedName>
        <fullName evidence="7">Cell wall polymerase</fullName>
    </recommendedName>
    <alternativeName>
        <fullName evidence="6">Peptidoglycan polymerase</fullName>
    </alternativeName>
</protein>
<dbReference type="RefSeq" id="WP_147204650.1">
    <property type="nucleotide sequence ID" value="NZ_BJYT01000011.1"/>
</dbReference>
<dbReference type="GO" id="GO:0015648">
    <property type="term" value="F:lipid-linked peptidoglycan transporter activity"/>
    <property type="evidence" value="ECO:0007669"/>
    <property type="project" value="TreeGrafter"/>
</dbReference>
<dbReference type="InterPro" id="IPR018365">
    <property type="entry name" value="Cell_cycle_FtsW-rel_CS"/>
</dbReference>
<reference evidence="9 10" key="1">
    <citation type="submission" date="2019-07" db="EMBL/GenBank/DDBJ databases">
        <title>Whole genome shotgun sequence of Segetibacter aerophilus NBRC 106135.</title>
        <authorList>
            <person name="Hosoyama A."/>
            <person name="Uohara A."/>
            <person name="Ohji S."/>
            <person name="Ichikawa N."/>
        </authorList>
    </citation>
    <scope>NUCLEOTIDE SEQUENCE [LARGE SCALE GENOMIC DNA]</scope>
    <source>
        <strain evidence="9 10">NBRC 106135</strain>
    </source>
</reference>
<organism evidence="9 10">
    <name type="scientific">Segetibacter aerophilus</name>
    <dbReference type="NCBI Taxonomy" id="670293"/>
    <lineage>
        <taxon>Bacteria</taxon>
        <taxon>Pseudomonadati</taxon>
        <taxon>Bacteroidota</taxon>
        <taxon>Chitinophagia</taxon>
        <taxon>Chitinophagales</taxon>
        <taxon>Chitinophagaceae</taxon>
        <taxon>Segetibacter</taxon>
    </lineage>
</organism>
<dbReference type="AlphaFoldDB" id="A0A512BEZ8"/>
<feature type="transmembrane region" description="Helical" evidence="8">
    <location>
        <begin position="353"/>
        <end position="374"/>
    </location>
</feature>
<comment type="caution">
    <text evidence="9">The sequence shown here is derived from an EMBL/GenBank/DDBJ whole genome shotgun (WGS) entry which is preliminary data.</text>
</comment>
<dbReference type="PROSITE" id="PS00428">
    <property type="entry name" value="FTSW_RODA_SPOVE"/>
    <property type="match status" value="1"/>
</dbReference>
<evidence type="ECO:0000256" key="4">
    <source>
        <dbReference type="ARBA" id="ARBA00022989"/>
    </source>
</evidence>
<dbReference type="GO" id="GO:0032153">
    <property type="term" value="C:cell division site"/>
    <property type="evidence" value="ECO:0007669"/>
    <property type="project" value="TreeGrafter"/>
</dbReference>
<evidence type="ECO:0000256" key="7">
    <source>
        <dbReference type="ARBA" id="ARBA00033270"/>
    </source>
</evidence>
<feature type="transmembrane region" description="Helical" evidence="8">
    <location>
        <begin position="188"/>
        <end position="206"/>
    </location>
</feature>
<feature type="transmembrane region" description="Helical" evidence="8">
    <location>
        <begin position="148"/>
        <end position="181"/>
    </location>
</feature>
<dbReference type="PANTHER" id="PTHR30474:SF1">
    <property type="entry name" value="PEPTIDOGLYCAN GLYCOSYLTRANSFERASE MRDB"/>
    <property type="match status" value="1"/>
</dbReference>
<evidence type="ECO:0000256" key="3">
    <source>
        <dbReference type="ARBA" id="ARBA00022960"/>
    </source>
</evidence>
<dbReference type="GO" id="GO:0008360">
    <property type="term" value="P:regulation of cell shape"/>
    <property type="evidence" value="ECO:0007669"/>
    <property type="project" value="UniProtKB-KW"/>
</dbReference>
<dbReference type="GO" id="GO:0051301">
    <property type="term" value="P:cell division"/>
    <property type="evidence" value="ECO:0007669"/>
    <property type="project" value="InterPro"/>
</dbReference>
<evidence type="ECO:0000256" key="8">
    <source>
        <dbReference type="SAM" id="Phobius"/>
    </source>
</evidence>
<dbReference type="GO" id="GO:0005886">
    <property type="term" value="C:plasma membrane"/>
    <property type="evidence" value="ECO:0007669"/>
    <property type="project" value="TreeGrafter"/>
</dbReference>
<feature type="transmembrane region" description="Helical" evidence="8">
    <location>
        <begin position="419"/>
        <end position="440"/>
    </location>
</feature>
<proteinExistence type="predicted"/>
<evidence type="ECO:0000256" key="5">
    <source>
        <dbReference type="ARBA" id="ARBA00023136"/>
    </source>
</evidence>
<dbReference type="InterPro" id="IPR001182">
    <property type="entry name" value="FtsW/RodA"/>
</dbReference>
<feature type="transmembrane region" description="Helical" evidence="8">
    <location>
        <begin position="237"/>
        <end position="259"/>
    </location>
</feature>
<evidence type="ECO:0000313" key="10">
    <source>
        <dbReference type="Proteomes" id="UP000321513"/>
    </source>
</evidence>
<accession>A0A512BEZ8</accession>
<dbReference type="OrthoDB" id="9768187at2"/>
<keyword evidence="4 8" id="KW-1133">Transmembrane helix</keyword>
<dbReference type="Pfam" id="PF01098">
    <property type="entry name" value="FTSW_RODA_SPOVE"/>
    <property type="match status" value="1"/>
</dbReference>
<name>A0A512BEZ8_9BACT</name>
<evidence type="ECO:0000313" key="9">
    <source>
        <dbReference type="EMBL" id="GEO10540.1"/>
    </source>
</evidence>
<dbReference type="EMBL" id="BJYT01000011">
    <property type="protein sequence ID" value="GEO10540.1"/>
    <property type="molecule type" value="Genomic_DNA"/>
</dbReference>
<gene>
    <name evidence="9" type="primary">rodA</name>
    <name evidence="9" type="ORF">SAE01_30360</name>
</gene>
<feature type="transmembrane region" description="Helical" evidence="8">
    <location>
        <begin position="83"/>
        <end position="100"/>
    </location>
</feature>
<dbReference type="NCBIfam" id="NF037961">
    <property type="entry name" value="RodA_shape"/>
    <property type="match status" value="1"/>
</dbReference>
<feature type="transmembrane region" description="Helical" evidence="8">
    <location>
        <begin position="212"/>
        <end position="230"/>
    </location>
</feature>
<keyword evidence="10" id="KW-1185">Reference proteome</keyword>